<sequence>MLRPDERATTVLFGGDLPEPVLQESLGFVPILFRSGSQLVTGYGSVLFTERARSWFAESWGNYVEFLEFPTTER</sequence>
<comment type="caution">
    <text evidence="1">The sequence shown here is derived from an EMBL/GenBank/DDBJ whole genome shotgun (WGS) entry which is preliminary data.</text>
</comment>
<proteinExistence type="predicted"/>
<organism evidence="1 2">
    <name type="scientific">Candidatus Acidiferrum panamense</name>
    <dbReference type="NCBI Taxonomy" id="2741543"/>
    <lineage>
        <taxon>Bacteria</taxon>
        <taxon>Pseudomonadati</taxon>
        <taxon>Acidobacteriota</taxon>
        <taxon>Terriglobia</taxon>
        <taxon>Candidatus Acidiferrales</taxon>
        <taxon>Candidatus Acidiferrum</taxon>
    </lineage>
</organism>
<dbReference type="Proteomes" id="UP000567293">
    <property type="component" value="Unassembled WGS sequence"/>
</dbReference>
<name>A0A7V8SXW4_9BACT</name>
<evidence type="ECO:0000313" key="1">
    <source>
        <dbReference type="EMBL" id="MBA0086443.1"/>
    </source>
</evidence>
<dbReference type="AlphaFoldDB" id="A0A7V8SXW4"/>
<keyword evidence="2" id="KW-1185">Reference proteome</keyword>
<dbReference type="EMBL" id="JACDQQ010001516">
    <property type="protein sequence ID" value="MBA0086443.1"/>
    <property type="molecule type" value="Genomic_DNA"/>
</dbReference>
<evidence type="ECO:0000313" key="2">
    <source>
        <dbReference type="Proteomes" id="UP000567293"/>
    </source>
</evidence>
<reference evidence="1" key="1">
    <citation type="submission" date="2020-06" db="EMBL/GenBank/DDBJ databases">
        <title>Legume-microbial interactions unlock mineral nutrients during tropical forest succession.</title>
        <authorList>
            <person name="Epihov D.Z."/>
        </authorList>
    </citation>
    <scope>NUCLEOTIDE SEQUENCE [LARGE SCALE GENOMIC DNA]</scope>
    <source>
        <strain evidence="1">Pan2503</strain>
    </source>
</reference>
<protein>
    <submittedName>
        <fullName evidence="1">Uncharacterized protein</fullName>
    </submittedName>
</protein>
<accession>A0A7V8SXW4</accession>
<gene>
    <name evidence="1" type="ORF">HRJ53_15795</name>
</gene>